<evidence type="ECO:0000313" key="3">
    <source>
        <dbReference type="Proteomes" id="UP000675284"/>
    </source>
</evidence>
<gene>
    <name evidence="2" type="ORF">KCX74_00525</name>
</gene>
<dbReference type="Proteomes" id="UP000675284">
    <property type="component" value="Unassembled WGS sequence"/>
</dbReference>
<proteinExistence type="predicted"/>
<accession>A0A941I8K3</accession>
<keyword evidence="3" id="KW-1185">Reference proteome</keyword>
<name>A0A941I8K3_9BACI</name>
<evidence type="ECO:0000313" key="2">
    <source>
        <dbReference type="EMBL" id="MBR7794523.1"/>
    </source>
</evidence>
<dbReference type="PROSITE" id="PS51257">
    <property type="entry name" value="PROKAR_LIPOPROTEIN"/>
    <property type="match status" value="1"/>
</dbReference>
<reference evidence="2" key="1">
    <citation type="submission" date="2021-04" db="EMBL/GenBank/DDBJ databases">
        <title>Isolation and polyphasic classification of algal microorganism.</title>
        <authorList>
            <person name="Wang S."/>
        </authorList>
    </citation>
    <scope>NUCLEOTIDE SEQUENCE</scope>
    <source>
        <strain evidence="2">720a</strain>
    </source>
</reference>
<organism evidence="2 3">
    <name type="scientific">Virgibacillus salarius</name>
    <dbReference type="NCBI Taxonomy" id="447199"/>
    <lineage>
        <taxon>Bacteria</taxon>
        <taxon>Bacillati</taxon>
        <taxon>Bacillota</taxon>
        <taxon>Bacilli</taxon>
        <taxon>Bacillales</taxon>
        <taxon>Bacillaceae</taxon>
        <taxon>Virgibacillus</taxon>
    </lineage>
</organism>
<comment type="caution">
    <text evidence="2">The sequence shown here is derived from an EMBL/GenBank/DDBJ whole genome shotgun (WGS) entry which is preliminary data.</text>
</comment>
<keyword evidence="1" id="KW-0732">Signal</keyword>
<feature type="chain" id="PRO_5036830610" evidence="1">
    <location>
        <begin position="27"/>
        <end position="188"/>
    </location>
</feature>
<dbReference type="InterPro" id="IPR019076">
    <property type="entry name" value="Spore_lipoprot_YhcN/YlaJ-like"/>
</dbReference>
<protein>
    <submittedName>
        <fullName evidence="2">YhcN/YlaJ family sporulation lipoprotein</fullName>
    </submittedName>
</protein>
<evidence type="ECO:0000256" key="1">
    <source>
        <dbReference type="SAM" id="SignalP"/>
    </source>
</evidence>
<sequence length="188" mass="21285">MKTRTLIPIGLTSLLLITGCANNNNAIDERDQIRNELDPNQELRAPAEDGADDKLGYVRYTKEQMENNTEKNHSVSIDRTEMANMITRIMLRGDAFDEVATLVTDEEVLIAYQKSGRYDQDRTADMAKRTAMSVMPRYFKVYVSDNTSLINDIHSLHNLSTTEGDYDNTIQSIIKEMKKSPQGSNKGM</sequence>
<dbReference type="RefSeq" id="WP_026681551.1">
    <property type="nucleotide sequence ID" value="NZ_BAAACY010000078.1"/>
</dbReference>
<dbReference type="Pfam" id="PF09580">
    <property type="entry name" value="Spore_YhcN_YlaJ"/>
    <property type="match status" value="1"/>
</dbReference>
<feature type="signal peptide" evidence="1">
    <location>
        <begin position="1"/>
        <end position="26"/>
    </location>
</feature>
<keyword evidence="2" id="KW-0449">Lipoprotein</keyword>
<dbReference type="AlphaFoldDB" id="A0A941I8K3"/>
<dbReference type="EMBL" id="JAGSOT010000001">
    <property type="protein sequence ID" value="MBR7794523.1"/>
    <property type="molecule type" value="Genomic_DNA"/>
</dbReference>